<dbReference type="KEGG" id="omr:OXIME_001694"/>
<proteinExistence type="predicted"/>
<dbReference type="InterPro" id="IPR001135">
    <property type="entry name" value="NADH_Q_OxRdtase_suD"/>
</dbReference>
<gene>
    <name evidence="3" type="ORF">OXIME_001694</name>
</gene>
<dbReference type="InterPro" id="IPR052197">
    <property type="entry name" value="ComplexI_49kDa-like"/>
</dbReference>
<dbReference type="RefSeq" id="WP_393971418.1">
    <property type="nucleotide sequence ID" value="NZ_CP133772.1"/>
</dbReference>
<feature type="domain" description="NADH-quinone oxidoreductase subunit D" evidence="2">
    <location>
        <begin position="170"/>
        <end position="307"/>
    </location>
</feature>
<dbReference type="GO" id="GO:0016651">
    <property type="term" value="F:oxidoreductase activity, acting on NAD(P)H"/>
    <property type="evidence" value="ECO:0007669"/>
    <property type="project" value="InterPro"/>
</dbReference>
<dbReference type="SUPFAM" id="SSF56762">
    <property type="entry name" value="HydB/Nqo4-like"/>
    <property type="match status" value="1"/>
</dbReference>
<dbReference type="GO" id="GO:0051287">
    <property type="term" value="F:NAD binding"/>
    <property type="evidence" value="ECO:0007669"/>
    <property type="project" value="InterPro"/>
</dbReference>
<dbReference type="Gene3D" id="1.10.645.10">
    <property type="entry name" value="Cytochrome-c3 Hydrogenase, chain B"/>
    <property type="match status" value="1"/>
</dbReference>
<protein>
    <submittedName>
        <fullName evidence="3">Ni,Fe-hydrogenase III large subunit</fullName>
    </submittedName>
</protein>
<dbReference type="GeneID" id="95968432"/>
<organism evidence="3 4">
    <name type="scientific">Oxyplasma meridianum</name>
    <dbReference type="NCBI Taxonomy" id="3073602"/>
    <lineage>
        <taxon>Archaea</taxon>
        <taxon>Methanobacteriati</taxon>
        <taxon>Thermoplasmatota</taxon>
        <taxon>Thermoplasmata</taxon>
        <taxon>Thermoplasmatales</taxon>
        <taxon>Thermoplasmataceae</taxon>
        <taxon>Oxyplasma</taxon>
    </lineage>
</organism>
<reference evidence="3 4" key="1">
    <citation type="submission" date="2023-09" db="EMBL/GenBank/DDBJ databases">
        <authorList>
            <person name="Golyshina O.V."/>
            <person name="Lunev E.A."/>
            <person name="Bargiela R."/>
            <person name="Gaines M.C."/>
            <person name="Daum B."/>
            <person name="Bale N.J."/>
            <person name="Koenen M."/>
            <person name="Sinninghe Damst J.S."/>
            <person name="Yakimov M."/>
            <person name="Golyshin P.N."/>
        </authorList>
    </citation>
    <scope>NUCLEOTIDE SEQUENCE [LARGE SCALE GENOMIC DNA]</scope>
    <source>
        <strain evidence="3 4">M1</strain>
    </source>
</reference>
<dbReference type="GO" id="GO:0048038">
    <property type="term" value="F:quinone binding"/>
    <property type="evidence" value="ECO:0007669"/>
    <property type="project" value="InterPro"/>
</dbReference>
<keyword evidence="4" id="KW-1185">Reference proteome</keyword>
<dbReference type="InterPro" id="IPR029014">
    <property type="entry name" value="NiFe-Hase_large"/>
</dbReference>
<name>A0AAX4NIP0_9ARCH</name>
<dbReference type="Proteomes" id="UP001451606">
    <property type="component" value="Chromosome"/>
</dbReference>
<dbReference type="EMBL" id="CP133772">
    <property type="protein sequence ID" value="WYY01098.1"/>
    <property type="molecule type" value="Genomic_DNA"/>
</dbReference>
<evidence type="ECO:0000259" key="2">
    <source>
        <dbReference type="Pfam" id="PF00346"/>
    </source>
</evidence>
<dbReference type="AlphaFoldDB" id="A0AAX4NIP0"/>
<keyword evidence="1" id="KW-0560">Oxidoreductase</keyword>
<accession>A0AAX4NIP0</accession>
<evidence type="ECO:0000313" key="3">
    <source>
        <dbReference type="EMBL" id="WYY01098.1"/>
    </source>
</evidence>
<dbReference type="PANTHER" id="PTHR43485:SF1">
    <property type="entry name" value="FORMATE HYDROGENLYASE SUBUNIT 5-RELATED"/>
    <property type="match status" value="1"/>
</dbReference>
<sequence>MHWYKEGEPDGRFIGNTKKYSIYGCHYNSSIESIHESLAERKPEEFIFAYGPSTGGLMESVGLDILTPGEKISSISVDPNYKLRKIKVTGMSIQDALLRIERINGFHSASHSICFLRATEDALQIDVPDEVQFNRIAQIETERIRSHLLVIQKLAESAGFGVPVNQISMIREKVSRIIGTQCGHRYFFAVNGVGNSGFMIDKLQVKLHEVIVDYRRIYEGLMESKLFLNRLQNNGINKDPESTGPAARGSDIRHDARNELPVLPYGILEFYPITRDEGDAFSRFMIRSDEIFQSFDLIKKIPKFVSNESMEFDLEKSSGTGMARIESPAGDLFYSVEIENGKVVDVGMISPSWRNVLSFRKSMVGNIFTDFHFNWESFGIWISELGVDLS</sequence>
<dbReference type="PANTHER" id="PTHR43485">
    <property type="entry name" value="HYDROGENASE-4 COMPONENT G"/>
    <property type="match status" value="1"/>
</dbReference>
<evidence type="ECO:0000313" key="4">
    <source>
        <dbReference type="Proteomes" id="UP001451606"/>
    </source>
</evidence>
<evidence type="ECO:0000256" key="1">
    <source>
        <dbReference type="ARBA" id="ARBA00023002"/>
    </source>
</evidence>
<dbReference type="Pfam" id="PF00346">
    <property type="entry name" value="Complex1_49kDa"/>
    <property type="match status" value="1"/>
</dbReference>